<sequence length="79" mass="8801">MKQTIPQPKIEDGEEVTFEATTAAVKRSVHLFSALQSIHGHWPAENAGPMSCHYISQDISILYSLQNIAKKFSVTFIVI</sequence>
<proteinExistence type="predicted"/>
<dbReference type="Proteomes" id="UP000593579">
    <property type="component" value="Unassembled WGS sequence"/>
</dbReference>
<dbReference type="EMBL" id="JABEZY010000010">
    <property type="protein sequence ID" value="MBA0748375.1"/>
    <property type="molecule type" value="Genomic_DNA"/>
</dbReference>
<accession>A0A7J9CJQ1</accession>
<dbReference type="SUPFAM" id="SSF48239">
    <property type="entry name" value="Terpenoid cyclases/Protein prenyltransferases"/>
    <property type="match status" value="1"/>
</dbReference>
<organism evidence="1 2">
    <name type="scientific">Gossypium gossypioides</name>
    <name type="common">Mexican cotton</name>
    <name type="synonym">Selera gossypioides</name>
    <dbReference type="NCBI Taxonomy" id="34282"/>
    <lineage>
        <taxon>Eukaryota</taxon>
        <taxon>Viridiplantae</taxon>
        <taxon>Streptophyta</taxon>
        <taxon>Embryophyta</taxon>
        <taxon>Tracheophyta</taxon>
        <taxon>Spermatophyta</taxon>
        <taxon>Magnoliopsida</taxon>
        <taxon>eudicotyledons</taxon>
        <taxon>Gunneridae</taxon>
        <taxon>Pentapetalae</taxon>
        <taxon>rosids</taxon>
        <taxon>malvids</taxon>
        <taxon>Malvales</taxon>
        <taxon>Malvaceae</taxon>
        <taxon>Malvoideae</taxon>
        <taxon>Gossypium</taxon>
    </lineage>
</organism>
<protein>
    <submittedName>
        <fullName evidence="1">Uncharacterized protein</fullName>
    </submittedName>
</protein>
<comment type="caution">
    <text evidence="1">The sequence shown here is derived from an EMBL/GenBank/DDBJ whole genome shotgun (WGS) entry which is preliminary data.</text>
</comment>
<dbReference type="OrthoDB" id="21502at2759"/>
<gene>
    <name evidence="1" type="ORF">Gogos_005212</name>
</gene>
<reference evidence="1 2" key="1">
    <citation type="journal article" date="2019" name="Genome Biol. Evol.">
        <title>Insights into the evolution of the New World diploid cottons (Gossypium, subgenus Houzingenia) based on genome sequencing.</title>
        <authorList>
            <person name="Grover C.E."/>
            <person name="Arick M.A. 2nd"/>
            <person name="Thrash A."/>
            <person name="Conover J.L."/>
            <person name="Sanders W.S."/>
            <person name="Peterson D.G."/>
            <person name="Frelichowski J.E."/>
            <person name="Scheffler J.A."/>
            <person name="Scheffler B.E."/>
            <person name="Wendel J.F."/>
        </authorList>
    </citation>
    <scope>NUCLEOTIDE SEQUENCE [LARGE SCALE GENOMIC DNA]</scope>
    <source>
        <strain evidence="1">5</strain>
        <tissue evidence="1">Leaf</tissue>
    </source>
</reference>
<dbReference type="InterPro" id="IPR008930">
    <property type="entry name" value="Terpenoid_cyclase/PrenylTrfase"/>
</dbReference>
<name>A0A7J9CJQ1_GOSGO</name>
<feature type="non-terminal residue" evidence="1">
    <location>
        <position position="1"/>
    </location>
</feature>
<keyword evidence="2" id="KW-1185">Reference proteome</keyword>
<evidence type="ECO:0000313" key="2">
    <source>
        <dbReference type="Proteomes" id="UP000593579"/>
    </source>
</evidence>
<dbReference type="AlphaFoldDB" id="A0A7J9CJQ1"/>
<evidence type="ECO:0000313" key="1">
    <source>
        <dbReference type="EMBL" id="MBA0748375.1"/>
    </source>
</evidence>